<protein>
    <recommendedName>
        <fullName evidence="3">Carboxypeptidase regulatory-like domain-containing protein</fullName>
    </recommendedName>
</protein>
<accession>A0A517M4K6</accession>
<sequence>MRIERLSKTWLDVCVAATCCVALVGCGPSGHPGLIPVSGKVTIDGEPLQTGTVEFIPDTSKGTTGQVAFGQIGADGFFQLRTFEPNDGVKPGSYKVGIQAMEVVPFDPEAPEPPSDKSLIPTRCADAITSGLTAEVKQESNEKLDFELFSKP</sequence>
<keyword evidence="2" id="KW-1185">Reference proteome</keyword>
<evidence type="ECO:0000313" key="2">
    <source>
        <dbReference type="Proteomes" id="UP000319557"/>
    </source>
</evidence>
<dbReference type="KEGG" id="ruv:EC9_40020"/>
<dbReference type="PROSITE" id="PS51257">
    <property type="entry name" value="PROKAR_LIPOPROTEIN"/>
    <property type="match status" value="1"/>
</dbReference>
<reference evidence="1 2" key="1">
    <citation type="submission" date="2019-02" db="EMBL/GenBank/DDBJ databases">
        <title>Deep-cultivation of Planctomycetes and their phenomic and genomic characterization uncovers novel biology.</title>
        <authorList>
            <person name="Wiegand S."/>
            <person name="Jogler M."/>
            <person name="Boedeker C."/>
            <person name="Pinto D."/>
            <person name="Vollmers J."/>
            <person name="Rivas-Marin E."/>
            <person name="Kohn T."/>
            <person name="Peeters S.H."/>
            <person name="Heuer A."/>
            <person name="Rast P."/>
            <person name="Oberbeckmann S."/>
            <person name="Bunk B."/>
            <person name="Jeske O."/>
            <person name="Meyerdierks A."/>
            <person name="Storesund J.E."/>
            <person name="Kallscheuer N."/>
            <person name="Luecker S."/>
            <person name="Lage O.M."/>
            <person name="Pohl T."/>
            <person name="Merkel B.J."/>
            <person name="Hornburger P."/>
            <person name="Mueller R.-W."/>
            <person name="Bruemmer F."/>
            <person name="Labrenz M."/>
            <person name="Spormann A.M."/>
            <person name="Op den Camp H."/>
            <person name="Overmann J."/>
            <person name="Amann R."/>
            <person name="Jetten M.S.M."/>
            <person name="Mascher T."/>
            <person name="Medema M.H."/>
            <person name="Devos D.P."/>
            <person name="Kaster A.-K."/>
            <person name="Ovreas L."/>
            <person name="Rohde M."/>
            <person name="Galperin M.Y."/>
            <person name="Jogler C."/>
        </authorList>
    </citation>
    <scope>NUCLEOTIDE SEQUENCE [LARGE SCALE GENOMIC DNA]</scope>
    <source>
        <strain evidence="1 2">EC9</strain>
    </source>
</reference>
<organism evidence="1 2">
    <name type="scientific">Rosistilla ulvae</name>
    <dbReference type="NCBI Taxonomy" id="1930277"/>
    <lineage>
        <taxon>Bacteria</taxon>
        <taxon>Pseudomonadati</taxon>
        <taxon>Planctomycetota</taxon>
        <taxon>Planctomycetia</taxon>
        <taxon>Pirellulales</taxon>
        <taxon>Pirellulaceae</taxon>
        <taxon>Rosistilla</taxon>
    </lineage>
</organism>
<evidence type="ECO:0008006" key="3">
    <source>
        <dbReference type="Google" id="ProtNLM"/>
    </source>
</evidence>
<evidence type="ECO:0000313" key="1">
    <source>
        <dbReference type="EMBL" id="QDS89801.1"/>
    </source>
</evidence>
<dbReference type="EMBL" id="CP036261">
    <property type="protein sequence ID" value="QDS89801.1"/>
    <property type="molecule type" value="Genomic_DNA"/>
</dbReference>
<dbReference type="AlphaFoldDB" id="A0A517M4K6"/>
<name>A0A517M4K6_9BACT</name>
<gene>
    <name evidence="1" type="ORF">EC9_40020</name>
</gene>
<dbReference type="Proteomes" id="UP000319557">
    <property type="component" value="Chromosome"/>
</dbReference>
<proteinExistence type="predicted"/>